<gene>
    <name evidence="2" type="ORF">DFH08DRAFT_707320</name>
</gene>
<dbReference type="Proteomes" id="UP001218218">
    <property type="component" value="Unassembled WGS sequence"/>
</dbReference>
<dbReference type="InterPro" id="IPR045338">
    <property type="entry name" value="DUF6535"/>
</dbReference>
<evidence type="ECO:0000259" key="1">
    <source>
        <dbReference type="Pfam" id="PF20153"/>
    </source>
</evidence>
<evidence type="ECO:0000313" key="3">
    <source>
        <dbReference type="Proteomes" id="UP001218218"/>
    </source>
</evidence>
<name>A0AAD7EK18_9AGAR</name>
<accession>A0AAD7EK18</accession>
<dbReference type="Pfam" id="PF20153">
    <property type="entry name" value="DUF6535"/>
    <property type="match status" value="1"/>
</dbReference>
<keyword evidence="3" id="KW-1185">Reference proteome</keyword>
<feature type="domain" description="DUF6535" evidence="1">
    <location>
        <begin position="1"/>
        <end position="67"/>
    </location>
</feature>
<proteinExistence type="predicted"/>
<feature type="non-terminal residue" evidence="2">
    <location>
        <position position="1"/>
    </location>
</feature>
<dbReference type="AlphaFoldDB" id="A0AAD7EK18"/>
<comment type="caution">
    <text evidence="2">The sequence shown here is derived from an EMBL/GenBank/DDBJ whole genome shotgun (WGS) entry which is preliminary data.</text>
</comment>
<organism evidence="2 3">
    <name type="scientific">Mycena albidolilacea</name>
    <dbReference type="NCBI Taxonomy" id="1033008"/>
    <lineage>
        <taxon>Eukaryota</taxon>
        <taxon>Fungi</taxon>
        <taxon>Dikarya</taxon>
        <taxon>Basidiomycota</taxon>
        <taxon>Agaricomycotina</taxon>
        <taxon>Agaricomycetes</taxon>
        <taxon>Agaricomycetidae</taxon>
        <taxon>Agaricales</taxon>
        <taxon>Marasmiineae</taxon>
        <taxon>Mycenaceae</taxon>
        <taxon>Mycena</taxon>
    </lineage>
</organism>
<evidence type="ECO:0000313" key="2">
    <source>
        <dbReference type="EMBL" id="KAJ7333927.1"/>
    </source>
</evidence>
<sequence>AGLFSASLTVFLSESYRTLTLDPADVTVVLLQQISHQLAASANGTQYDILPPASFTPPTASLACNVLQSSTESWLCTVHPPRPSWKMGSGFPP</sequence>
<protein>
    <recommendedName>
        <fullName evidence="1">DUF6535 domain-containing protein</fullName>
    </recommendedName>
</protein>
<reference evidence="2" key="1">
    <citation type="submission" date="2023-03" db="EMBL/GenBank/DDBJ databases">
        <title>Massive genome expansion in bonnet fungi (Mycena s.s.) driven by repeated elements and novel gene families across ecological guilds.</title>
        <authorList>
            <consortium name="Lawrence Berkeley National Laboratory"/>
            <person name="Harder C.B."/>
            <person name="Miyauchi S."/>
            <person name="Viragh M."/>
            <person name="Kuo A."/>
            <person name="Thoen E."/>
            <person name="Andreopoulos B."/>
            <person name="Lu D."/>
            <person name="Skrede I."/>
            <person name="Drula E."/>
            <person name="Henrissat B."/>
            <person name="Morin E."/>
            <person name="Kohler A."/>
            <person name="Barry K."/>
            <person name="LaButti K."/>
            <person name="Morin E."/>
            <person name="Salamov A."/>
            <person name="Lipzen A."/>
            <person name="Mereny Z."/>
            <person name="Hegedus B."/>
            <person name="Baldrian P."/>
            <person name="Stursova M."/>
            <person name="Weitz H."/>
            <person name="Taylor A."/>
            <person name="Grigoriev I.V."/>
            <person name="Nagy L.G."/>
            <person name="Martin F."/>
            <person name="Kauserud H."/>
        </authorList>
    </citation>
    <scope>NUCLEOTIDE SEQUENCE</scope>
    <source>
        <strain evidence="2">CBHHK002</strain>
    </source>
</reference>
<dbReference type="EMBL" id="JARIHO010000033">
    <property type="protein sequence ID" value="KAJ7333927.1"/>
    <property type="molecule type" value="Genomic_DNA"/>
</dbReference>